<evidence type="ECO:0000256" key="1">
    <source>
        <dbReference type="SAM" id="MobiDB-lite"/>
    </source>
</evidence>
<feature type="compositionally biased region" description="Basic and acidic residues" evidence="1">
    <location>
        <begin position="1"/>
        <end position="10"/>
    </location>
</feature>
<sequence>MEQNKEESRTRTKKLKGENQSAVGSRGAVANQGGQGRNWGPKLLCRTKQSHCQWPHGEGQRFAICWTARGNVNAVAGRTLTARRPIAFEVIPSKVKRSPQKGFPGKKYQRKPTLQKLTVEEHSLACGKSNNDIKNVRLHQRQQLSKKNNKVLYICPYATVKLKGAEVICAHRRQYYDTFDT</sequence>
<dbReference type="Proteomes" id="UP000030758">
    <property type="component" value="Unassembled WGS sequence"/>
</dbReference>
<protein>
    <submittedName>
        <fullName evidence="2">Uncharacterized protein</fullName>
    </submittedName>
</protein>
<dbReference type="EMBL" id="KL367633">
    <property type="protein sequence ID" value="KFD61178.1"/>
    <property type="molecule type" value="Genomic_DNA"/>
</dbReference>
<organism evidence="2">
    <name type="scientific">Trichuris suis</name>
    <name type="common">pig whipworm</name>
    <dbReference type="NCBI Taxonomy" id="68888"/>
    <lineage>
        <taxon>Eukaryota</taxon>
        <taxon>Metazoa</taxon>
        <taxon>Ecdysozoa</taxon>
        <taxon>Nematoda</taxon>
        <taxon>Enoplea</taxon>
        <taxon>Dorylaimia</taxon>
        <taxon>Trichinellida</taxon>
        <taxon>Trichuridae</taxon>
        <taxon>Trichuris</taxon>
    </lineage>
</organism>
<gene>
    <name evidence="2" type="ORF">M514_26665</name>
</gene>
<accession>A0A085MVD2</accession>
<dbReference type="AlphaFoldDB" id="A0A085MVD2"/>
<evidence type="ECO:0000313" key="2">
    <source>
        <dbReference type="EMBL" id="KFD61178.1"/>
    </source>
</evidence>
<reference evidence="2" key="1">
    <citation type="journal article" date="2014" name="Nat. Genet.">
        <title>Genome and transcriptome of the porcine whipworm Trichuris suis.</title>
        <authorList>
            <person name="Jex A.R."/>
            <person name="Nejsum P."/>
            <person name="Schwarz E.M."/>
            <person name="Hu L."/>
            <person name="Young N.D."/>
            <person name="Hall R.S."/>
            <person name="Korhonen P.K."/>
            <person name="Liao S."/>
            <person name="Thamsborg S."/>
            <person name="Xia J."/>
            <person name="Xu P."/>
            <person name="Wang S."/>
            <person name="Scheerlinck J.P."/>
            <person name="Hofmann A."/>
            <person name="Sternberg P.W."/>
            <person name="Wang J."/>
            <person name="Gasser R.B."/>
        </authorList>
    </citation>
    <scope>NUCLEOTIDE SEQUENCE [LARGE SCALE GENOMIC DNA]</scope>
    <source>
        <strain evidence="2">DCEP-RM93F</strain>
    </source>
</reference>
<name>A0A085MVD2_9BILA</name>
<proteinExistence type="predicted"/>
<feature type="region of interest" description="Disordered" evidence="1">
    <location>
        <begin position="1"/>
        <end position="36"/>
    </location>
</feature>